<gene>
    <name evidence="1" type="primary">ubiK</name>
    <name evidence="2" type="ORF">DSYM_00450</name>
</gene>
<organism evidence="2 3">
    <name type="scientific">Candidatus Desulfobacillus denitrificans</name>
    <dbReference type="NCBI Taxonomy" id="2608985"/>
    <lineage>
        <taxon>Bacteria</taxon>
        <taxon>Pseudomonadati</taxon>
        <taxon>Pseudomonadota</taxon>
        <taxon>Betaproteobacteria</taxon>
        <taxon>Candidatus Desulfobacillus</taxon>
    </lineage>
</organism>
<dbReference type="PANTHER" id="PTHR38040:SF1">
    <property type="entry name" value="UBIQUINONE BIOSYNTHESIS ACCESSORY FACTOR UBIK"/>
    <property type="match status" value="1"/>
</dbReference>
<keyword evidence="1" id="KW-0831">Ubiquinone biosynthesis</keyword>
<feature type="coiled-coil region" evidence="1">
    <location>
        <begin position="46"/>
        <end position="76"/>
    </location>
</feature>
<keyword evidence="1" id="KW-0963">Cytoplasm</keyword>
<comment type="similarity">
    <text evidence="1">Belongs to the UbiK family.</text>
</comment>
<comment type="subcellular location">
    <subcellularLocation>
        <location evidence="1">Cytoplasm</location>
    </subcellularLocation>
</comment>
<keyword evidence="2" id="KW-0413">Isomerase</keyword>
<dbReference type="GO" id="GO:0006744">
    <property type="term" value="P:ubiquinone biosynthetic process"/>
    <property type="evidence" value="ECO:0007669"/>
    <property type="project" value="UniProtKB-UniRule"/>
</dbReference>
<evidence type="ECO:0000256" key="1">
    <source>
        <dbReference type="HAMAP-Rule" id="MF_02216"/>
    </source>
</evidence>
<dbReference type="EMBL" id="AP021857">
    <property type="protein sequence ID" value="BBO19346.1"/>
    <property type="molecule type" value="Genomic_DNA"/>
</dbReference>
<dbReference type="HAMAP" id="MF_02216">
    <property type="entry name" value="UbiK"/>
    <property type="match status" value="1"/>
</dbReference>
<dbReference type="UniPathway" id="UPA00232"/>
<keyword evidence="1" id="KW-0175">Coiled coil</keyword>
<protein>
    <recommendedName>
        <fullName evidence="1">Ubiquinone biosynthesis accessory factor UbiK</fullName>
    </recommendedName>
</protein>
<dbReference type="AlphaFoldDB" id="A0A809RT09"/>
<name>A0A809RT09_9PROT</name>
<accession>A0A809RT09</accession>
<sequence length="77" mass="8764">MLDPKLLDELSVRLADIAAGGPARDLEKNARALLNGFFARLDFVTREEFEVQREVLARTRARLEALEARLAELEARR</sequence>
<dbReference type="PANTHER" id="PTHR38040">
    <property type="entry name" value="UBIQUINONE BIOSYNTHESIS ACCESSORY FACTOR UBIK"/>
    <property type="match status" value="1"/>
</dbReference>
<comment type="pathway">
    <text evidence="1">Cofactor biosynthesis; ubiquinone biosynthesis.</text>
</comment>
<reference evidence="2" key="1">
    <citation type="journal article" name="DNA Res.">
        <title>The physiological potential of anammox bacteria as revealed by their core genome structure.</title>
        <authorList>
            <person name="Okubo T."/>
            <person name="Toyoda A."/>
            <person name="Fukuhara K."/>
            <person name="Uchiyama I."/>
            <person name="Harigaya Y."/>
            <person name="Kuroiwa M."/>
            <person name="Suzuki T."/>
            <person name="Murakami Y."/>
            <person name="Suwa Y."/>
            <person name="Takami H."/>
        </authorList>
    </citation>
    <scope>NUCLEOTIDE SEQUENCE</scope>
    <source>
        <strain evidence="2">317325-3</strain>
    </source>
</reference>
<dbReference type="Proteomes" id="UP000662914">
    <property type="component" value="Chromosome"/>
</dbReference>
<evidence type="ECO:0000313" key="2">
    <source>
        <dbReference type="EMBL" id="BBO19346.1"/>
    </source>
</evidence>
<dbReference type="GO" id="GO:0016853">
    <property type="term" value="F:isomerase activity"/>
    <property type="evidence" value="ECO:0007669"/>
    <property type="project" value="UniProtKB-KW"/>
</dbReference>
<dbReference type="KEGG" id="ddz:DSYM_00450"/>
<evidence type="ECO:0000313" key="3">
    <source>
        <dbReference type="Proteomes" id="UP000662914"/>
    </source>
</evidence>
<proteinExistence type="inferred from homology"/>
<dbReference type="GO" id="GO:0005829">
    <property type="term" value="C:cytosol"/>
    <property type="evidence" value="ECO:0007669"/>
    <property type="project" value="TreeGrafter"/>
</dbReference>
<comment type="function">
    <text evidence="1">Required for efficient ubiquinone (coenzyme Q) biosynthesis. UbiK is probably an accessory factor of Ubi enzymes and facilitates ubiquinone biosynthesis by acting as an assembly factor, a targeting factor, or both.</text>
</comment>
<dbReference type="Pfam" id="PF04380">
    <property type="entry name" value="BMFP"/>
    <property type="match status" value="1"/>
</dbReference>
<dbReference type="InterPro" id="IPR007475">
    <property type="entry name" value="UbiK"/>
</dbReference>